<evidence type="ECO:0000313" key="1">
    <source>
        <dbReference type="EMBL" id="PWE43469.1"/>
    </source>
</evidence>
<dbReference type="InterPro" id="IPR016053">
    <property type="entry name" value="Haem_Oase-like"/>
</dbReference>
<evidence type="ECO:0000313" key="2">
    <source>
        <dbReference type="Proteomes" id="UP000245056"/>
    </source>
</evidence>
<dbReference type="GO" id="GO:0004392">
    <property type="term" value="F:heme oxygenase (decyclizing) activity"/>
    <property type="evidence" value="ECO:0007669"/>
    <property type="project" value="InterPro"/>
</dbReference>
<dbReference type="Gene3D" id="1.20.910.10">
    <property type="entry name" value="Heme oxygenase-like"/>
    <property type="match status" value="1"/>
</dbReference>
<dbReference type="EMBL" id="QFAW01000020">
    <property type="protein sequence ID" value="PWE43469.1"/>
    <property type="molecule type" value="Genomic_DNA"/>
</dbReference>
<comment type="caution">
    <text evidence="1">The sequence shown here is derived from an EMBL/GenBank/DDBJ whole genome shotgun (WGS) entry which is preliminary data.</text>
</comment>
<dbReference type="OrthoDB" id="114943at2"/>
<organism evidence="1 2">
    <name type="scientific">Pseudomonas prosekii</name>
    <dbReference type="NCBI Taxonomy" id="1148509"/>
    <lineage>
        <taxon>Bacteria</taxon>
        <taxon>Pseudomonadati</taxon>
        <taxon>Pseudomonadota</taxon>
        <taxon>Gammaproteobacteria</taxon>
        <taxon>Pseudomonadales</taxon>
        <taxon>Pseudomonadaceae</taxon>
        <taxon>Pseudomonas</taxon>
    </lineage>
</organism>
<dbReference type="GO" id="GO:0006788">
    <property type="term" value="P:heme oxidation"/>
    <property type="evidence" value="ECO:0007669"/>
    <property type="project" value="InterPro"/>
</dbReference>
<accession>A0A2U2D6N1</accession>
<dbReference type="SUPFAM" id="SSF48613">
    <property type="entry name" value="Heme oxygenase-like"/>
    <property type="match status" value="1"/>
</dbReference>
<dbReference type="Pfam" id="PF01126">
    <property type="entry name" value="Heme_oxygenase"/>
    <property type="match status" value="1"/>
</dbReference>
<dbReference type="Proteomes" id="UP000245056">
    <property type="component" value="Unassembled WGS sequence"/>
</dbReference>
<gene>
    <name evidence="1" type="ORF">C9I49_16210</name>
</gene>
<sequence length="205" mass="22918">MPRRPVVNVPPKSLPLILNELRVATTQQHQLLEKRIPFFTADQALYTRLIKAYYGFYRPLEHLLSRQAMNISGLDWLIRSKTPSLEADLFALGLGTDAVEAIVPCRFAFQISSAADVLGVLYVLEGATLGSQSMRNGLYSRLGIDEHSGGRFFGVYGTSTLVMWRGFLACLYEVRDPAERAQTVVAAEATFKAFEQWLEQCGVLQ</sequence>
<dbReference type="InterPro" id="IPR016084">
    <property type="entry name" value="Haem_Oase-like_multi-hlx"/>
</dbReference>
<dbReference type="AlphaFoldDB" id="A0A2U2D6N1"/>
<name>A0A2U2D6N1_9PSED</name>
<protein>
    <submittedName>
        <fullName evidence="1">Biliverdin-producing heme oxygenase</fullName>
    </submittedName>
</protein>
<dbReference type="CDD" id="cd19166">
    <property type="entry name" value="HemeO-bac"/>
    <property type="match status" value="1"/>
</dbReference>
<reference evidence="1 2" key="1">
    <citation type="submission" date="2018-05" db="EMBL/GenBank/DDBJ databases">
        <title>Genome sequences of two Antarctic strains of Pseudomonas prosekii: insights into adaptation to extreme conditions.</title>
        <authorList>
            <person name="Snopkova K."/>
            <person name="Dufkova K."/>
            <person name="Cejkova D."/>
            <person name="Sedlacek I."/>
            <person name="Smajs D."/>
        </authorList>
    </citation>
    <scope>NUCLEOTIDE SEQUENCE [LARGE SCALE GENOMIC DNA]</scope>
    <source>
        <strain evidence="1 2">P2673</strain>
    </source>
</reference>
<proteinExistence type="predicted"/>